<gene>
    <name evidence="2" type="ORF">DPMN_070571</name>
</gene>
<feature type="region of interest" description="Disordered" evidence="1">
    <location>
        <begin position="153"/>
        <end position="174"/>
    </location>
</feature>
<proteinExistence type="predicted"/>
<protein>
    <submittedName>
        <fullName evidence="2">Uncharacterized protein</fullName>
    </submittedName>
</protein>
<reference evidence="2" key="2">
    <citation type="submission" date="2020-11" db="EMBL/GenBank/DDBJ databases">
        <authorList>
            <person name="McCartney M.A."/>
            <person name="Auch B."/>
            <person name="Kono T."/>
            <person name="Mallez S."/>
            <person name="Becker A."/>
            <person name="Gohl D.M."/>
            <person name="Silverstein K.A.T."/>
            <person name="Koren S."/>
            <person name="Bechman K.B."/>
            <person name="Herman A."/>
            <person name="Abrahante J.E."/>
            <person name="Garbe J."/>
        </authorList>
    </citation>
    <scope>NUCLEOTIDE SEQUENCE</scope>
    <source>
        <strain evidence="2">Duluth1</strain>
        <tissue evidence="2">Whole animal</tissue>
    </source>
</reference>
<dbReference type="Proteomes" id="UP000828390">
    <property type="component" value="Unassembled WGS sequence"/>
</dbReference>
<feature type="compositionally biased region" description="Low complexity" evidence="1">
    <location>
        <begin position="112"/>
        <end position="128"/>
    </location>
</feature>
<evidence type="ECO:0000313" key="3">
    <source>
        <dbReference type="Proteomes" id="UP000828390"/>
    </source>
</evidence>
<dbReference type="PANTHER" id="PTHR33066:SF2">
    <property type="entry name" value="FILAGGRIN-2-LIKE"/>
    <property type="match status" value="1"/>
</dbReference>
<feature type="compositionally biased region" description="Polar residues" evidence="1">
    <location>
        <begin position="157"/>
        <end position="166"/>
    </location>
</feature>
<evidence type="ECO:0000256" key="1">
    <source>
        <dbReference type="SAM" id="MobiDB-lite"/>
    </source>
</evidence>
<dbReference type="PANTHER" id="PTHR33066">
    <property type="entry name" value="INTEGRASE_SAM-LIKE_N DOMAIN-CONTAINING PROTEIN"/>
    <property type="match status" value="1"/>
</dbReference>
<dbReference type="EMBL" id="JAIWYP010000014">
    <property type="protein sequence ID" value="KAH3711071.1"/>
    <property type="molecule type" value="Genomic_DNA"/>
</dbReference>
<dbReference type="AlphaFoldDB" id="A0A9D3Z5C6"/>
<comment type="caution">
    <text evidence="2">The sequence shown here is derived from an EMBL/GenBank/DDBJ whole genome shotgun (WGS) entry which is preliminary data.</text>
</comment>
<sequence>MDFEQTCSTSTFSNFGVSIYRPVCITCEQTDTDILFMDSSSNSFGIGCVDIFRGRDVRLCISPDLPYSESVTVHTTIQMHNNSNSPILAQTTLVSKIITTSHSASNKITRKSQPVVSTSISNSSSESRGVPISGMVVIDVHPATTGFSEKARKLLRSSRQSSTQADYNAKYKRS</sequence>
<keyword evidence="3" id="KW-1185">Reference proteome</keyword>
<reference evidence="2" key="1">
    <citation type="journal article" date="2019" name="bioRxiv">
        <title>The Genome of the Zebra Mussel, Dreissena polymorpha: A Resource for Invasive Species Research.</title>
        <authorList>
            <person name="McCartney M.A."/>
            <person name="Auch B."/>
            <person name="Kono T."/>
            <person name="Mallez S."/>
            <person name="Zhang Y."/>
            <person name="Obille A."/>
            <person name="Becker A."/>
            <person name="Abrahante J.E."/>
            <person name="Garbe J."/>
            <person name="Badalamenti J.P."/>
            <person name="Herman A."/>
            <person name="Mangelson H."/>
            <person name="Liachko I."/>
            <person name="Sullivan S."/>
            <person name="Sone E.D."/>
            <person name="Koren S."/>
            <person name="Silverstein K.A.T."/>
            <person name="Beckman K.B."/>
            <person name="Gohl D.M."/>
        </authorList>
    </citation>
    <scope>NUCLEOTIDE SEQUENCE</scope>
    <source>
        <strain evidence="2">Duluth1</strain>
        <tissue evidence="2">Whole animal</tissue>
    </source>
</reference>
<organism evidence="2 3">
    <name type="scientific">Dreissena polymorpha</name>
    <name type="common">Zebra mussel</name>
    <name type="synonym">Mytilus polymorpha</name>
    <dbReference type="NCBI Taxonomy" id="45954"/>
    <lineage>
        <taxon>Eukaryota</taxon>
        <taxon>Metazoa</taxon>
        <taxon>Spiralia</taxon>
        <taxon>Lophotrochozoa</taxon>
        <taxon>Mollusca</taxon>
        <taxon>Bivalvia</taxon>
        <taxon>Autobranchia</taxon>
        <taxon>Heteroconchia</taxon>
        <taxon>Euheterodonta</taxon>
        <taxon>Imparidentia</taxon>
        <taxon>Neoheterodontei</taxon>
        <taxon>Myida</taxon>
        <taxon>Dreissenoidea</taxon>
        <taxon>Dreissenidae</taxon>
        <taxon>Dreissena</taxon>
    </lineage>
</organism>
<accession>A0A9D3Z5C6</accession>
<evidence type="ECO:0000313" key="2">
    <source>
        <dbReference type="EMBL" id="KAH3711071.1"/>
    </source>
</evidence>
<feature type="region of interest" description="Disordered" evidence="1">
    <location>
        <begin position="108"/>
        <end position="128"/>
    </location>
</feature>
<name>A0A9D3Z5C6_DREPO</name>